<evidence type="ECO:0000313" key="1">
    <source>
        <dbReference type="EMBL" id="VAX18790.1"/>
    </source>
</evidence>
<protein>
    <submittedName>
        <fullName evidence="1">Uncharacterized protein</fullName>
    </submittedName>
</protein>
<dbReference type="AlphaFoldDB" id="A0A3B1C7E7"/>
<accession>A0A3B1C7E7</accession>
<feature type="non-terminal residue" evidence="1">
    <location>
        <position position="34"/>
    </location>
</feature>
<dbReference type="EMBL" id="UOGE01000035">
    <property type="protein sequence ID" value="VAX18790.1"/>
    <property type="molecule type" value="Genomic_DNA"/>
</dbReference>
<sequence length="34" mass="4084">MASKTPLYLTDKTDKTHYWTERGKPYWISKLPAR</sequence>
<name>A0A3B1C7E7_9ZZZZ</name>
<proteinExistence type="predicted"/>
<organism evidence="1">
    <name type="scientific">hydrothermal vent metagenome</name>
    <dbReference type="NCBI Taxonomy" id="652676"/>
    <lineage>
        <taxon>unclassified sequences</taxon>
        <taxon>metagenomes</taxon>
        <taxon>ecological metagenomes</taxon>
    </lineage>
</organism>
<gene>
    <name evidence="1" type="ORF">MNBD_NITROSPINAE02-2035</name>
</gene>
<reference evidence="1" key="1">
    <citation type="submission" date="2018-06" db="EMBL/GenBank/DDBJ databases">
        <authorList>
            <person name="Zhirakovskaya E."/>
        </authorList>
    </citation>
    <scope>NUCLEOTIDE SEQUENCE</scope>
</reference>